<dbReference type="InterPro" id="IPR000524">
    <property type="entry name" value="Tscrpt_reg_HTH_GntR"/>
</dbReference>
<dbReference type="PANTHER" id="PTHR43537:SF44">
    <property type="entry name" value="GNTR FAMILY REGULATORY PROTEIN"/>
    <property type="match status" value="1"/>
</dbReference>
<dbReference type="PRINTS" id="PR00035">
    <property type="entry name" value="HTHGNTR"/>
</dbReference>
<sequence length="237" mass="26637">MARRTLVDDLVDGLLDDILDGKLKAHDAIPPEADIAKAYSVSRLTVREALKVLRAQNILYVKAGRGTFVNPSDNWTGLDAIFKAASHGNAADQVSVGLIEMRRMVETGAASLAAKRHTPEHAEQMRQCIEDMKRFHESGDLDRFVEADIAFHDAVLKASGNPFVRALFAQLGQLLYITRRETSAVPEIQLHAIEHHQKVMDSILTGDAELSRRVMDDHMEQTYRDYERYVHQHQPDA</sequence>
<dbReference type="InterPro" id="IPR011711">
    <property type="entry name" value="GntR_C"/>
</dbReference>
<dbReference type="SUPFAM" id="SSF48008">
    <property type="entry name" value="GntR ligand-binding domain-like"/>
    <property type="match status" value="1"/>
</dbReference>
<reference evidence="6" key="2">
    <citation type="submission" date="2018-10" db="EMBL/GenBank/DDBJ databases">
        <authorList>
            <person name="Wang Y."/>
            <person name="Wang J."/>
            <person name="Yang X."/>
            <person name="Wang Z."/>
            <person name="Huang Y."/>
        </authorList>
    </citation>
    <scope>NUCLEOTIDE SEQUENCE [LARGE SCALE GENOMIC DNA]</scope>
    <source>
        <strain evidence="6">J015</strain>
    </source>
</reference>
<dbReference type="AlphaFoldDB" id="A0A3B0FNA4"/>
<evidence type="ECO:0000313" key="6">
    <source>
        <dbReference type="Proteomes" id="UP000273159"/>
    </source>
</evidence>
<dbReference type="Pfam" id="PF07729">
    <property type="entry name" value="FCD"/>
    <property type="match status" value="1"/>
</dbReference>
<dbReference type="OMA" id="PYVAMTA"/>
<organism evidence="5 6">
    <name type="scientific">Pseudarthrobacter phenanthrenivorans</name>
    <name type="common">Arthrobacter phenanthrenivorans</name>
    <dbReference type="NCBI Taxonomy" id="361575"/>
    <lineage>
        <taxon>Bacteria</taxon>
        <taxon>Bacillati</taxon>
        <taxon>Actinomycetota</taxon>
        <taxon>Actinomycetes</taxon>
        <taxon>Micrococcales</taxon>
        <taxon>Micrococcaceae</taxon>
        <taxon>Pseudarthrobacter</taxon>
    </lineage>
</organism>
<protein>
    <submittedName>
        <fullName evidence="5">FadR family transcriptional regulator</fullName>
    </submittedName>
</protein>
<evidence type="ECO:0000259" key="4">
    <source>
        <dbReference type="PROSITE" id="PS50949"/>
    </source>
</evidence>
<dbReference type="GO" id="GO:0003677">
    <property type="term" value="F:DNA binding"/>
    <property type="evidence" value="ECO:0007669"/>
    <property type="project" value="UniProtKB-KW"/>
</dbReference>
<reference evidence="5 6" key="1">
    <citation type="submission" date="2018-10" db="EMBL/GenBank/DDBJ databases">
        <title>Genome-guide identification and characterization of bacteria that degrade polycyclic aromatic hydrocarbons and resist hexavalent chromium simultaneously.</title>
        <authorList>
            <person name="Feng H."/>
        </authorList>
    </citation>
    <scope>NUCLEOTIDE SEQUENCE [LARGE SCALE GENOMIC DNA]</scope>
    <source>
        <strain evidence="5 6">J015</strain>
    </source>
</reference>
<dbReference type="GO" id="GO:0003700">
    <property type="term" value="F:DNA-binding transcription factor activity"/>
    <property type="evidence" value="ECO:0007669"/>
    <property type="project" value="InterPro"/>
</dbReference>
<dbReference type="InterPro" id="IPR008920">
    <property type="entry name" value="TF_FadR/GntR_C"/>
</dbReference>
<evidence type="ECO:0000256" key="1">
    <source>
        <dbReference type="ARBA" id="ARBA00023015"/>
    </source>
</evidence>
<keyword evidence="3" id="KW-0804">Transcription</keyword>
<gene>
    <name evidence="5" type="ORF">D7Z96_16755</name>
</gene>
<dbReference type="InterPro" id="IPR036390">
    <property type="entry name" value="WH_DNA-bd_sf"/>
</dbReference>
<dbReference type="PROSITE" id="PS50949">
    <property type="entry name" value="HTH_GNTR"/>
    <property type="match status" value="1"/>
</dbReference>
<dbReference type="Pfam" id="PF00392">
    <property type="entry name" value="GntR"/>
    <property type="match status" value="1"/>
</dbReference>
<proteinExistence type="predicted"/>
<keyword evidence="2" id="KW-0238">DNA-binding</keyword>
<dbReference type="InterPro" id="IPR036388">
    <property type="entry name" value="WH-like_DNA-bd_sf"/>
</dbReference>
<dbReference type="SUPFAM" id="SSF46785">
    <property type="entry name" value="Winged helix' DNA-binding domain"/>
    <property type="match status" value="1"/>
</dbReference>
<dbReference type="EMBL" id="RBNH01000018">
    <property type="protein sequence ID" value="RKO21138.1"/>
    <property type="molecule type" value="Genomic_DNA"/>
</dbReference>
<dbReference type="SMART" id="SM00895">
    <property type="entry name" value="FCD"/>
    <property type="match status" value="1"/>
</dbReference>
<feature type="domain" description="HTH gntR-type" evidence="4">
    <location>
        <begin position="4"/>
        <end position="72"/>
    </location>
</feature>
<dbReference type="RefSeq" id="WP_013599538.1">
    <property type="nucleotide sequence ID" value="NZ_RBNH01000018.1"/>
</dbReference>
<name>A0A3B0FNA4_PSEPS</name>
<keyword evidence="1" id="KW-0805">Transcription regulation</keyword>
<evidence type="ECO:0000256" key="2">
    <source>
        <dbReference type="ARBA" id="ARBA00023125"/>
    </source>
</evidence>
<dbReference type="PANTHER" id="PTHR43537">
    <property type="entry name" value="TRANSCRIPTIONAL REGULATOR, GNTR FAMILY"/>
    <property type="match status" value="1"/>
</dbReference>
<comment type="caution">
    <text evidence="5">The sequence shown here is derived from an EMBL/GenBank/DDBJ whole genome shotgun (WGS) entry which is preliminary data.</text>
</comment>
<dbReference type="Gene3D" id="1.20.120.530">
    <property type="entry name" value="GntR ligand-binding domain-like"/>
    <property type="match status" value="1"/>
</dbReference>
<dbReference type="Proteomes" id="UP000273159">
    <property type="component" value="Unassembled WGS sequence"/>
</dbReference>
<accession>A0A3B0FNA4</accession>
<evidence type="ECO:0000256" key="3">
    <source>
        <dbReference type="ARBA" id="ARBA00023163"/>
    </source>
</evidence>
<dbReference type="CDD" id="cd07377">
    <property type="entry name" value="WHTH_GntR"/>
    <property type="match status" value="1"/>
</dbReference>
<dbReference type="SMART" id="SM00345">
    <property type="entry name" value="HTH_GNTR"/>
    <property type="match status" value="1"/>
</dbReference>
<dbReference type="Gene3D" id="1.10.10.10">
    <property type="entry name" value="Winged helix-like DNA-binding domain superfamily/Winged helix DNA-binding domain"/>
    <property type="match status" value="1"/>
</dbReference>
<evidence type="ECO:0000313" key="5">
    <source>
        <dbReference type="EMBL" id="RKO21138.1"/>
    </source>
</evidence>